<organism evidence="2 3">
    <name type="scientific">Thioploca ingrica</name>
    <dbReference type="NCBI Taxonomy" id="40754"/>
    <lineage>
        <taxon>Bacteria</taxon>
        <taxon>Pseudomonadati</taxon>
        <taxon>Pseudomonadota</taxon>
        <taxon>Gammaproteobacteria</taxon>
        <taxon>Thiotrichales</taxon>
        <taxon>Thiotrichaceae</taxon>
        <taxon>Thioploca</taxon>
    </lineage>
</organism>
<gene>
    <name evidence="2" type="ORF">THII_1082</name>
</gene>
<dbReference type="EMBL" id="AP014633">
    <property type="protein sequence ID" value="BAP55379.1"/>
    <property type="molecule type" value="Genomic_DNA"/>
</dbReference>
<protein>
    <recommendedName>
        <fullName evidence="1">Putative restriction endonuclease domain-containing protein</fullName>
    </recommendedName>
</protein>
<evidence type="ECO:0000313" key="2">
    <source>
        <dbReference type="EMBL" id="BAP55379.1"/>
    </source>
</evidence>
<dbReference type="InterPro" id="IPR008538">
    <property type="entry name" value="Uma2"/>
</dbReference>
<dbReference type="InterPro" id="IPR012296">
    <property type="entry name" value="Nuclease_put_TT1808"/>
</dbReference>
<dbReference type="HOGENOM" id="CLU_127156_0_0_6"/>
<dbReference type="AlphaFoldDB" id="A0A090AEL6"/>
<name>A0A090AEL6_9GAMM</name>
<dbReference type="SUPFAM" id="SSF52980">
    <property type="entry name" value="Restriction endonuclease-like"/>
    <property type="match status" value="1"/>
</dbReference>
<evidence type="ECO:0000259" key="1">
    <source>
        <dbReference type="Pfam" id="PF05685"/>
    </source>
</evidence>
<dbReference type="STRING" id="40754.THII_1082"/>
<feature type="domain" description="Putative restriction endonuclease" evidence="1">
    <location>
        <begin position="20"/>
        <end position="154"/>
    </location>
</feature>
<dbReference type="OrthoDB" id="9799703at2"/>
<dbReference type="Proteomes" id="UP000031623">
    <property type="component" value="Chromosome"/>
</dbReference>
<keyword evidence="3" id="KW-1185">Reference proteome</keyword>
<proteinExistence type="predicted"/>
<dbReference type="CDD" id="cd06260">
    <property type="entry name" value="DUF820-like"/>
    <property type="match status" value="1"/>
</dbReference>
<dbReference type="KEGG" id="tig:THII_1082"/>
<dbReference type="Gene3D" id="3.90.1570.10">
    <property type="entry name" value="tt1808, chain A"/>
    <property type="match status" value="1"/>
</dbReference>
<reference evidence="2" key="1">
    <citation type="journal article" date="2014" name="ISME J.">
        <title>Ecophysiology of Thioploca ingrica as revealed by the complete genome sequence supplemented with proteomic evidence.</title>
        <authorList>
            <person name="Kojima H."/>
            <person name="Ogura Y."/>
            <person name="Yamamoto N."/>
            <person name="Togashi T."/>
            <person name="Mori H."/>
            <person name="Watanabe T."/>
            <person name="Nemoto F."/>
            <person name="Kurokawa K."/>
            <person name="Hayashi T."/>
            <person name="Fukui M."/>
        </authorList>
    </citation>
    <scope>NUCLEOTIDE SEQUENCE [LARGE SCALE GENOMIC DNA]</scope>
</reference>
<dbReference type="InterPro" id="IPR011335">
    <property type="entry name" value="Restrct_endonuc-II-like"/>
</dbReference>
<evidence type="ECO:0000313" key="3">
    <source>
        <dbReference type="Proteomes" id="UP000031623"/>
    </source>
</evidence>
<accession>A0A090AEL6</accession>
<sequence length="170" mass="19327">MIDLLATESVENKESFDMGSWNHALVQSRLNRLLPDDKFTLVTELSLDISAIDLSQFNLKARGELKPDICLYPPTRRGLSRPTDILKMSEMPLLAIEILAPTQGMYEIKEKFKVYFALGVKSCWLVAPEIEVITVYSSINKFKNFDLLSGNNEVIDEVLDIQLSLEKIFN</sequence>
<dbReference type="Pfam" id="PF05685">
    <property type="entry name" value="Uma2"/>
    <property type="match status" value="1"/>
</dbReference>